<evidence type="ECO:0000259" key="1">
    <source>
        <dbReference type="Pfam" id="PF00148"/>
    </source>
</evidence>
<reference evidence="2 3" key="1">
    <citation type="submission" date="2010-08" db="EMBL/GenBank/DDBJ databases">
        <authorList>
            <consortium name="US DOE Joint Genome Institute (JGI-PGF)"/>
            <person name="Lucas S."/>
            <person name="Copeland A."/>
            <person name="Lapidus A."/>
            <person name="Cheng J.-F."/>
            <person name="Bruce D."/>
            <person name="Goodwin L."/>
            <person name="Pitluck S."/>
            <person name="Land M.L."/>
            <person name="Hauser L."/>
            <person name="Chang Y.-J."/>
            <person name="Anderson I.J."/>
            <person name="Johnson E."/>
            <person name="Mulhopadhyay B."/>
            <person name="Kyrpides N."/>
            <person name="Woyke T.J."/>
        </authorList>
    </citation>
    <scope>NUCLEOTIDE SEQUENCE [LARGE SCALE GENOMIC DNA]</scope>
    <source>
        <strain evidence="2 3">6</strain>
    </source>
</reference>
<dbReference type="HOGENOM" id="CLU_051174_0_0_9"/>
<dbReference type="Gene3D" id="3.40.50.1980">
    <property type="entry name" value="Nitrogenase molybdenum iron protein domain"/>
    <property type="match status" value="2"/>
</dbReference>
<dbReference type="GO" id="GO:0016491">
    <property type="term" value="F:oxidoreductase activity"/>
    <property type="evidence" value="ECO:0007669"/>
    <property type="project" value="InterPro"/>
</dbReference>
<keyword evidence="3" id="KW-1185">Reference proteome</keyword>
<sequence>MNEYRFIRDMTYEKKAEDSLSYSSPCRGMWNIVHIATQIPDAHQIFVCPTSCLRGVVLTTAEMGAMDRLSTIAVGEDNILEGDMEETLQRGVEKIIETLPERPRMILIFISCIHHFLAANYQRVYRILRKKYPDIDFVDAYMDPIMRKKTPPIPCLIRQIYRVMEKGEKKNRQVNYIGNWFASPEYNDMTVHLRRSGIDVRDLSEETDYDRFRQMQESSVNLTFHNYASRAGKDLEIRLGQKHLKVRSSLDYEEIDKDMESVCEQLSIPAPDEDEIRSLREQVEEKSKELRELLGDTKIAVDYTSVDQPLGLCLFLARQGFRLDSCFIESLAETEEVFRKLQQTVPELKIYAADSFLMRKLSRGHEGNILAIGQKAAYYTDTAHFVNIINGADMYGYRGILQLLQLMKDAYLYEKDMETLIQKKGLGCRIKKKADSKRAQNSCVHIMGSDDDKEVSGEKE</sequence>
<proteinExistence type="predicted"/>
<organism evidence="2 3">
    <name type="scientific">Eubacterium cellulosolvens (strain ATCC 43171 / JCM 9499 / 6)</name>
    <name type="common">Cillobacterium cellulosolvens</name>
    <dbReference type="NCBI Taxonomy" id="633697"/>
    <lineage>
        <taxon>Bacteria</taxon>
        <taxon>Bacillati</taxon>
        <taxon>Bacillota</taxon>
        <taxon>Clostridia</taxon>
        <taxon>Eubacteriales</taxon>
        <taxon>Eubacteriaceae</taxon>
        <taxon>Eubacterium</taxon>
    </lineage>
</organism>
<reference evidence="2 3" key="2">
    <citation type="submission" date="2012-02" db="EMBL/GenBank/DDBJ databases">
        <title>Improved High-Quality Draft sequence of Eubacterium cellulosolvens 6.</title>
        <authorList>
            <consortium name="US DOE Joint Genome Institute"/>
            <person name="Lucas S."/>
            <person name="Han J."/>
            <person name="Lapidus A."/>
            <person name="Cheng J.-F."/>
            <person name="Goodwin L."/>
            <person name="Pitluck S."/>
            <person name="Peters L."/>
            <person name="Mikhailova N."/>
            <person name="Gu W."/>
            <person name="Detter J.C."/>
            <person name="Han C."/>
            <person name="Tapia R."/>
            <person name="Land M."/>
            <person name="Hauser L."/>
            <person name="Kyrpides N."/>
            <person name="Ivanova N."/>
            <person name="Pagani I."/>
            <person name="Johnson E."/>
            <person name="Mukhopadhyay B."/>
            <person name="Anderson I."/>
            <person name="Woyke T."/>
        </authorList>
    </citation>
    <scope>NUCLEOTIDE SEQUENCE [LARGE SCALE GENOMIC DNA]</scope>
    <source>
        <strain evidence="2 3">6</strain>
    </source>
</reference>
<gene>
    <name evidence="2" type="ORF">EubceDRAFT1_0724</name>
</gene>
<dbReference type="eggNOG" id="COG2710">
    <property type="taxonomic scope" value="Bacteria"/>
</dbReference>
<dbReference type="STRING" id="633697.EubceDRAFT1_0724"/>
<dbReference type="InterPro" id="IPR000510">
    <property type="entry name" value="Nase/OxRdtase_comp1"/>
</dbReference>
<dbReference type="OrthoDB" id="4959at2"/>
<name>I5ARY9_EUBC6</name>
<dbReference type="Proteomes" id="UP000005753">
    <property type="component" value="Chromosome"/>
</dbReference>
<dbReference type="AlphaFoldDB" id="I5ARY9"/>
<evidence type="ECO:0000313" key="2">
    <source>
        <dbReference type="EMBL" id="EIM56562.1"/>
    </source>
</evidence>
<dbReference type="SUPFAM" id="SSF53807">
    <property type="entry name" value="Helical backbone' metal receptor"/>
    <property type="match status" value="1"/>
</dbReference>
<protein>
    <submittedName>
        <fullName evidence="2">Nitrogenase component 1 type Oxidoreductase</fullName>
    </submittedName>
</protein>
<accession>I5ARY9</accession>
<evidence type="ECO:0000313" key="3">
    <source>
        <dbReference type="Proteomes" id="UP000005753"/>
    </source>
</evidence>
<dbReference type="EMBL" id="CM001487">
    <property type="protein sequence ID" value="EIM56562.1"/>
    <property type="molecule type" value="Genomic_DNA"/>
</dbReference>
<feature type="domain" description="Nitrogenase/oxidoreductase component 1" evidence="1">
    <location>
        <begin position="35"/>
        <end position="406"/>
    </location>
</feature>
<dbReference type="Pfam" id="PF00148">
    <property type="entry name" value="Oxidored_nitro"/>
    <property type="match status" value="1"/>
</dbReference>